<feature type="region of interest" description="Disordered" evidence="1">
    <location>
        <begin position="134"/>
        <end position="200"/>
    </location>
</feature>
<evidence type="ECO:0000256" key="1">
    <source>
        <dbReference type="SAM" id="MobiDB-lite"/>
    </source>
</evidence>
<dbReference type="Ensembl" id="ENSMFAT00000074509.1">
    <property type="protein sequence ID" value="ENSMFAP00000057704.1"/>
    <property type="gene ID" value="ENSMFAG00000037840.2"/>
</dbReference>
<dbReference type="AlphaFoldDB" id="A0A7N9CYR4"/>
<dbReference type="Bgee" id="ENSMFAG00000037840">
    <property type="expression patterns" value="Expressed in skeletal muscle tissue and 13 other cell types or tissues"/>
</dbReference>
<name>A0A7N9CYR4_MACFA</name>
<organism evidence="2 3">
    <name type="scientific">Macaca fascicularis</name>
    <name type="common">Crab-eating macaque</name>
    <name type="synonym">Cynomolgus monkey</name>
    <dbReference type="NCBI Taxonomy" id="9541"/>
    <lineage>
        <taxon>Eukaryota</taxon>
        <taxon>Metazoa</taxon>
        <taxon>Chordata</taxon>
        <taxon>Craniata</taxon>
        <taxon>Vertebrata</taxon>
        <taxon>Euteleostomi</taxon>
        <taxon>Mammalia</taxon>
        <taxon>Eutheria</taxon>
        <taxon>Euarchontoglires</taxon>
        <taxon>Primates</taxon>
        <taxon>Haplorrhini</taxon>
        <taxon>Catarrhini</taxon>
        <taxon>Cercopithecidae</taxon>
        <taxon>Cercopithecinae</taxon>
        <taxon>Macaca</taxon>
    </lineage>
</organism>
<proteinExistence type="predicted"/>
<reference evidence="2" key="2">
    <citation type="submission" date="2025-08" db="UniProtKB">
        <authorList>
            <consortium name="Ensembl"/>
        </authorList>
    </citation>
    <scope>IDENTIFICATION</scope>
</reference>
<sequence length="342" mass="36468">MAPTKLVASALLPPTPNSTGARWLAGPGGSKNEGRHLGWSSWFPVLARMGKSLKRASRQAPGGSRALALGAPVGFAAGAQAGPGCLPEAGLAQAAPYGVGKVSGFRFEPRRPSSRAEVPDGHWLRRRRDISAEGCSGRARAEPGRGSVLAAPSPESPRARGKQTPALTGAATPPRGAHRGDSAAGSALGSPGTESRPQLCATSSLKGSVRKVSYWAGLGSEPGECRVCLSYTQQGLCLAWDRVSNLRLGRENWDGAEFYFILFYFIFFFETESCSVTQAGVQWLDLSSLQPPPPGFKRFSCLSLPSSWNYRRPPPSPANFCIFSRDGVLPCWPDWSQTPDLR</sequence>
<dbReference type="PANTHER" id="PTHR46254">
    <property type="entry name" value="PROTEIN GVQW1-RELATED"/>
    <property type="match status" value="1"/>
</dbReference>
<reference evidence="2" key="3">
    <citation type="submission" date="2025-09" db="UniProtKB">
        <authorList>
            <consortium name="Ensembl"/>
        </authorList>
    </citation>
    <scope>IDENTIFICATION</scope>
</reference>
<dbReference type="Proteomes" id="UP000233100">
    <property type="component" value="Chromosome 16"/>
</dbReference>
<keyword evidence="3" id="KW-1185">Reference proteome</keyword>
<reference evidence="2 3" key="1">
    <citation type="submission" date="2013-03" db="EMBL/GenBank/DDBJ databases">
        <authorList>
            <person name="Warren W."/>
            <person name="Wilson R.K."/>
        </authorList>
    </citation>
    <scope>NUCLEOTIDE SEQUENCE</scope>
</reference>
<dbReference type="GeneTree" id="ENSGT00940000161627"/>
<accession>A0A7N9CYR4</accession>
<dbReference type="PANTHER" id="PTHR46254:SF6">
    <property type="entry name" value="HIGH MOBILITY GROUP AT-HOOK 2"/>
    <property type="match status" value="1"/>
</dbReference>
<protein>
    <submittedName>
        <fullName evidence="2">Uncharacterized protein</fullName>
    </submittedName>
</protein>
<evidence type="ECO:0000313" key="2">
    <source>
        <dbReference type="Ensembl" id="ENSMFAP00000057704.1"/>
    </source>
</evidence>
<evidence type="ECO:0000313" key="3">
    <source>
        <dbReference type="Proteomes" id="UP000233100"/>
    </source>
</evidence>